<accession>A0ACC1YCT2</accession>
<gene>
    <name evidence="1" type="ORF">OWV82_009254</name>
</gene>
<keyword evidence="2" id="KW-1185">Reference proteome</keyword>
<organism evidence="1 2">
    <name type="scientific">Melia azedarach</name>
    <name type="common">Chinaberry tree</name>
    <dbReference type="NCBI Taxonomy" id="155640"/>
    <lineage>
        <taxon>Eukaryota</taxon>
        <taxon>Viridiplantae</taxon>
        <taxon>Streptophyta</taxon>
        <taxon>Embryophyta</taxon>
        <taxon>Tracheophyta</taxon>
        <taxon>Spermatophyta</taxon>
        <taxon>Magnoliopsida</taxon>
        <taxon>eudicotyledons</taxon>
        <taxon>Gunneridae</taxon>
        <taxon>Pentapetalae</taxon>
        <taxon>rosids</taxon>
        <taxon>malvids</taxon>
        <taxon>Sapindales</taxon>
        <taxon>Meliaceae</taxon>
        <taxon>Melia</taxon>
    </lineage>
</organism>
<proteinExistence type="predicted"/>
<dbReference type="EMBL" id="CM051397">
    <property type="protein sequence ID" value="KAJ4721582.1"/>
    <property type="molecule type" value="Genomic_DNA"/>
</dbReference>
<evidence type="ECO:0000313" key="1">
    <source>
        <dbReference type="EMBL" id="KAJ4721582.1"/>
    </source>
</evidence>
<comment type="caution">
    <text evidence="1">The sequence shown here is derived from an EMBL/GenBank/DDBJ whole genome shotgun (WGS) entry which is preliminary data.</text>
</comment>
<dbReference type="Proteomes" id="UP001164539">
    <property type="component" value="Chromosome 4"/>
</dbReference>
<reference evidence="1 2" key="1">
    <citation type="journal article" date="2023" name="Science">
        <title>Complex scaffold remodeling in plant triterpene biosynthesis.</title>
        <authorList>
            <person name="De La Pena R."/>
            <person name="Hodgson H."/>
            <person name="Liu J.C."/>
            <person name="Stephenson M.J."/>
            <person name="Martin A.C."/>
            <person name="Owen C."/>
            <person name="Harkess A."/>
            <person name="Leebens-Mack J."/>
            <person name="Jimenez L.E."/>
            <person name="Osbourn A."/>
            <person name="Sattely E.S."/>
        </authorList>
    </citation>
    <scope>NUCLEOTIDE SEQUENCE [LARGE SCALE GENOMIC DNA]</scope>
    <source>
        <strain evidence="2">cv. JPN11</strain>
        <tissue evidence="1">Leaf</tissue>
    </source>
</reference>
<protein>
    <submittedName>
        <fullName evidence="1">Disease resistance protein family</fullName>
    </submittedName>
</protein>
<name>A0ACC1YCT2_MELAZ</name>
<sequence length="116" mass="13136">MVYPPPTPINVSKVVFTTRELEVCGGMEAQKSFKVESLRYEDAWRLFEEKVGKETLDSHPNIPELAETVAEKCGGLPLALIVIGRAMACKKTPQEWEHAIEGVKEFSLKIFRCWIN</sequence>
<evidence type="ECO:0000313" key="2">
    <source>
        <dbReference type="Proteomes" id="UP001164539"/>
    </source>
</evidence>